<proteinExistence type="predicted"/>
<protein>
    <submittedName>
        <fullName evidence="1">Uncharacterized protein</fullName>
    </submittedName>
</protein>
<name>A0A6C0IC88_9ZZZZ</name>
<dbReference type="EMBL" id="MN740152">
    <property type="protein sequence ID" value="QHT90006.1"/>
    <property type="molecule type" value="Genomic_DNA"/>
</dbReference>
<reference evidence="1" key="1">
    <citation type="journal article" date="2020" name="Nature">
        <title>Giant virus diversity and host interactions through global metagenomics.</title>
        <authorList>
            <person name="Schulz F."/>
            <person name="Roux S."/>
            <person name="Paez-Espino D."/>
            <person name="Jungbluth S."/>
            <person name="Walsh D.A."/>
            <person name="Denef V.J."/>
            <person name="McMahon K.D."/>
            <person name="Konstantinidis K.T."/>
            <person name="Eloe-Fadrosh E.A."/>
            <person name="Kyrpides N.C."/>
            <person name="Woyke T."/>
        </authorList>
    </citation>
    <scope>NUCLEOTIDE SEQUENCE</scope>
    <source>
        <strain evidence="1">GVMAG-M-3300023184-62</strain>
    </source>
</reference>
<evidence type="ECO:0000313" key="1">
    <source>
        <dbReference type="EMBL" id="QHT90006.1"/>
    </source>
</evidence>
<dbReference type="AlphaFoldDB" id="A0A6C0IC88"/>
<organism evidence="1">
    <name type="scientific">viral metagenome</name>
    <dbReference type="NCBI Taxonomy" id="1070528"/>
    <lineage>
        <taxon>unclassified sequences</taxon>
        <taxon>metagenomes</taxon>
        <taxon>organismal metagenomes</taxon>
    </lineage>
</organism>
<accession>A0A6C0IC88</accession>
<sequence>MQRLLPPLNKIPEIVVSIYIEESYTLHNISEYLYKIQNPFLSIKILPNKPYNINAQLRLPYSWCRI</sequence>